<dbReference type="Pfam" id="PF01454">
    <property type="entry name" value="MAGE"/>
    <property type="match status" value="1"/>
</dbReference>
<evidence type="ECO:0000259" key="2">
    <source>
        <dbReference type="PROSITE" id="PS50838"/>
    </source>
</evidence>
<dbReference type="GO" id="GO:0005634">
    <property type="term" value="C:nucleus"/>
    <property type="evidence" value="ECO:0007669"/>
    <property type="project" value="TreeGrafter"/>
</dbReference>
<dbReference type="InterPro" id="IPR041899">
    <property type="entry name" value="MAGE_WH2"/>
</dbReference>
<feature type="compositionally biased region" description="Acidic residues" evidence="1">
    <location>
        <begin position="13"/>
        <end position="23"/>
    </location>
</feature>
<feature type="compositionally biased region" description="Basic and acidic residues" evidence="1">
    <location>
        <begin position="1"/>
        <end position="12"/>
    </location>
</feature>
<organism evidence="3 4">
    <name type="scientific">Ovis aries</name>
    <name type="common">Sheep</name>
    <dbReference type="NCBI Taxonomy" id="9940"/>
    <lineage>
        <taxon>Eukaryota</taxon>
        <taxon>Metazoa</taxon>
        <taxon>Chordata</taxon>
        <taxon>Craniata</taxon>
        <taxon>Vertebrata</taxon>
        <taxon>Euteleostomi</taxon>
        <taxon>Mammalia</taxon>
        <taxon>Eutheria</taxon>
        <taxon>Laurasiatheria</taxon>
        <taxon>Artiodactyla</taxon>
        <taxon>Ruminantia</taxon>
        <taxon>Pecora</taxon>
        <taxon>Bovidae</taxon>
        <taxon>Caprinae</taxon>
        <taxon>Ovis</taxon>
    </lineage>
</organism>
<name>A0A836CPD0_SHEEP</name>
<dbReference type="AlphaFoldDB" id="A0A836CPD0"/>
<comment type="caution">
    <text evidence="3">The sequence shown here is derived from an EMBL/GenBank/DDBJ whole genome shotgun (WGS) entry which is preliminary data.</text>
</comment>
<feature type="compositionally biased region" description="Acidic residues" evidence="1">
    <location>
        <begin position="39"/>
        <end position="50"/>
    </location>
</feature>
<evidence type="ECO:0000313" key="3">
    <source>
        <dbReference type="EMBL" id="KAG5193960.1"/>
    </source>
</evidence>
<reference evidence="3 4" key="1">
    <citation type="submission" date="2020-12" db="EMBL/GenBank/DDBJ databases">
        <title>De novo assembly of Tibetan sheep genome.</title>
        <authorList>
            <person name="Li X."/>
        </authorList>
    </citation>
    <scope>NUCLEOTIDE SEQUENCE [LARGE SCALE GENOMIC DNA]</scope>
    <source>
        <tissue evidence="3">Heart</tissue>
    </source>
</reference>
<dbReference type="Gene3D" id="1.10.10.1200">
    <property type="entry name" value="MAGE homology domain, winged helix WH1 motif"/>
    <property type="match status" value="1"/>
</dbReference>
<dbReference type="PANTHER" id="PTHR11736">
    <property type="entry name" value="MELANOMA-ASSOCIATED ANTIGEN MAGE ANTIGEN"/>
    <property type="match status" value="1"/>
</dbReference>
<dbReference type="SMART" id="SM01373">
    <property type="entry name" value="MAGE"/>
    <property type="match status" value="1"/>
</dbReference>
<dbReference type="FunFam" id="1.10.10.1210:FF:000001">
    <property type="entry name" value="melanoma-associated antigen D1"/>
    <property type="match status" value="1"/>
</dbReference>
<dbReference type="GO" id="GO:0000122">
    <property type="term" value="P:negative regulation of transcription by RNA polymerase II"/>
    <property type="evidence" value="ECO:0007669"/>
    <property type="project" value="TreeGrafter"/>
</dbReference>
<dbReference type="InterPro" id="IPR002190">
    <property type="entry name" value="MHD_dom"/>
</dbReference>
<dbReference type="InterPro" id="IPR037445">
    <property type="entry name" value="MAGE"/>
</dbReference>
<gene>
    <name evidence="3" type="ORF">JEQ12_020321</name>
</gene>
<dbReference type="FunFam" id="1.10.10.1200:FF:000007">
    <property type="entry name" value="Melanoma-associated antigen C2"/>
    <property type="match status" value="1"/>
</dbReference>
<feature type="region of interest" description="Disordered" evidence="1">
    <location>
        <begin position="1"/>
        <end position="64"/>
    </location>
</feature>
<dbReference type="PROSITE" id="PS50838">
    <property type="entry name" value="MAGE"/>
    <property type="match status" value="1"/>
</dbReference>
<dbReference type="PANTHER" id="PTHR11736:SF84">
    <property type="entry name" value="MELANOMA-ASSOCIATED ANTIGEN C2"/>
    <property type="match status" value="1"/>
</dbReference>
<dbReference type="Gene3D" id="1.10.10.1210">
    <property type="entry name" value="MAGE homology domain, winged helix WH2 motif"/>
    <property type="match status" value="1"/>
</dbReference>
<protein>
    <recommendedName>
        <fullName evidence="2">MAGE domain-containing protein</fullName>
    </recommendedName>
</protein>
<evidence type="ECO:0000313" key="4">
    <source>
        <dbReference type="Proteomes" id="UP000664991"/>
    </source>
</evidence>
<accession>A0A836CPD0</accession>
<sequence length="314" mass="35881">MEQEEEKVHEEEKQQEEEEEQEPPESPGSFFSSTSCSTSDEDSSSQEEEGTGFHQASEDTKSLPRDLLNEKVANLVHLMILKYQQKEPITKAEMLKVAIKRDNKQFLVTFEKACKCLEVISGIDVKEVDPKTHCYVLFNSLGLTHDKIVSDDQNMPTNGLLIIILGVIFIEGNCVPEENIWNFLNMIGIKAGRKHFIYGEPRKLITRNWVQENSLEYRMVSNSDPSRCEFRWGPRSYAETSKLKVLEFLAKIKGIDLISFSDCYEEALRDEEERAGARNNSMDSNTAMFIVQHLLVIPDPTEETVFEEGSQVSK</sequence>
<dbReference type="EMBL" id="JAEMGP010000027">
    <property type="protein sequence ID" value="KAG5193960.1"/>
    <property type="molecule type" value="Genomic_DNA"/>
</dbReference>
<dbReference type="Proteomes" id="UP000664991">
    <property type="component" value="Unassembled WGS sequence"/>
</dbReference>
<feature type="compositionally biased region" description="Low complexity" evidence="1">
    <location>
        <begin position="27"/>
        <end position="38"/>
    </location>
</feature>
<feature type="domain" description="MAGE" evidence="2">
    <location>
        <begin position="68"/>
        <end position="267"/>
    </location>
</feature>
<evidence type="ECO:0000256" key="1">
    <source>
        <dbReference type="SAM" id="MobiDB-lite"/>
    </source>
</evidence>
<dbReference type="InterPro" id="IPR041898">
    <property type="entry name" value="MAGE_WH1"/>
</dbReference>
<proteinExistence type="predicted"/>